<dbReference type="InterPro" id="IPR013083">
    <property type="entry name" value="Znf_RING/FYVE/PHD"/>
</dbReference>
<evidence type="ECO:0000256" key="1">
    <source>
        <dbReference type="SAM" id="Coils"/>
    </source>
</evidence>
<organism evidence="3 4">
    <name type="scientific">Cutaneotrichosporon oleaginosum</name>
    <dbReference type="NCBI Taxonomy" id="879819"/>
    <lineage>
        <taxon>Eukaryota</taxon>
        <taxon>Fungi</taxon>
        <taxon>Dikarya</taxon>
        <taxon>Basidiomycota</taxon>
        <taxon>Agaricomycotina</taxon>
        <taxon>Tremellomycetes</taxon>
        <taxon>Trichosporonales</taxon>
        <taxon>Trichosporonaceae</taxon>
        <taxon>Cutaneotrichosporon</taxon>
    </lineage>
</organism>
<dbReference type="GeneID" id="28986829"/>
<dbReference type="EMBL" id="KQ087252">
    <property type="protein sequence ID" value="KLT39664.1"/>
    <property type="molecule type" value="Genomic_DNA"/>
</dbReference>
<feature type="region of interest" description="Disordered" evidence="2">
    <location>
        <begin position="212"/>
        <end position="238"/>
    </location>
</feature>
<keyword evidence="1" id="KW-0175">Coiled coil</keyword>
<feature type="coiled-coil region" evidence="1">
    <location>
        <begin position="49"/>
        <end position="144"/>
    </location>
</feature>
<gene>
    <name evidence="3" type="ORF">CC85DRAFT_323303</name>
</gene>
<reference evidence="3 4" key="1">
    <citation type="submission" date="2015-03" db="EMBL/GenBank/DDBJ databases">
        <title>Genomics and transcriptomics of the oil-accumulating basidiomycete yeast T. oleaginosus allow insights into substrate utilization and the diverse evolutionary trajectories of mating systems in fungi.</title>
        <authorList>
            <consortium name="DOE Joint Genome Institute"/>
            <person name="Kourist R."/>
            <person name="Kracht O."/>
            <person name="Bracharz F."/>
            <person name="Lipzen A."/>
            <person name="Nolan M."/>
            <person name="Ohm R."/>
            <person name="Grigoriev I."/>
            <person name="Sun S."/>
            <person name="Heitman J."/>
            <person name="Bruck T."/>
            <person name="Nowrousian M."/>
        </authorList>
    </citation>
    <scope>NUCLEOTIDE SEQUENCE [LARGE SCALE GENOMIC DNA]</scope>
    <source>
        <strain evidence="3 4">IBC0246</strain>
    </source>
</reference>
<evidence type="ECO:0000313" key="3">
    <source>
        <dbReference type="EMBL" id="KLT39664.1"/>
    </source>
</evidence>
<sequence>MTPISKRDGGNTAPRVPVSSQPRARTGPSEPVQSAGENTAQTKGKQDSKAAMLAKIKILENDIKVLAAEKNNTQQALDDANEQIKGLQTDKKNTQQALEAAKQRIKDLEDSFLAAVARVEASYQENAEAVEEKYQDQLEEAYRLGFNAGLSQTKKPHNGNNASKCLVCGTRVVDHMPFTCQHVSTCQKCEGQAQKCPFEGCDQEERRAFDGRKVIFPPLPPPPADEEPKVKGKKPKRH</sequence>
<proteinExistence type="predicted"/>
<evidence type="ECO:0000313" key="4">
    <source>
        <dbReference type="Proteomes" id="UP000053611"/>
    </source>
</evidence>
<feature type="compositionally biased region" description="Polar residues" evidence="2">
    <location>
        <begin position="31"/>
        <end position="43"/>
    </location>
</feature>
<dbReference type="RefSeq" id="XP_018276155.1">
    <property type="nucleotide sequence ID" value="XM_018426226.1"/>
</dbReference>
<name>A0A0J1AWJ4_9TREE</name>
<dbReference type="Gene3D" id="3.30.40.10">
    <property type="entry name" value="Zinc/RING finger domain, C3HC4 (zinc finger)"/>
    <property type="match status" value="1"/>
</dbReference>
<feature type="region of interest" description="Disordered" evidence="2">
    <location>
        <begin position="1"/>
        <end position="48"/>
    </location>
</feature>
<protein>
    <submittedName>
        <fullName evidence="3">Uncharacterized protein</fullName>
    </submittedName>
</protein>
<dbReference type="AlphaFoldDB" id="A0A0J1AWJ4"/>
<keyword evidence="4" id="KW-1185">Reference proteome</keyword>
<evidence type="ECO:0000256" key="2">
    <source>
        <dbReference type="SAM" id="MobiDB-lite"/>
    </source>
</evidence>
<accession>A0A0J1AWJ4</accession>
<dbReference type="Proteomes" id="UP000053611">
    <property type="component" value="Unassembled WGS sequence"/>
</dbReference>